<feature type="compositionally biased region" description="Polar residues" evidence="5">
    <location>
        <begin position="962"/>
        <end position="991"/>
    </location>
</feature>
<feature type="domain" description="TM7S3/TM198-like" evidence="8">
    <location>
        <begin position="139"/>
        <end position="342"/>
    </location>
</feature>
<sequence>MAYMMRSKNLLLLLLCFCTSFCNAALLQHRQDGPTSSSNMESAVTTVSSNIPTQTESNGRANTLTDRSRVTIATLSLTSNSTSTSASVTPTAESTTAVISNINGATPTSPINPSTFNSTLTPDQLPIKPEVTPAFGVAGVILMLTGIVYTLIGMKNTFLHVYLSAAYLTSLAVAVLILYVMNPPISNAIQGAYLVAVVTTGLILGGAAIVFTEMTEGLGSLLGGFCFSMWLLVLKPGGLLTATSSKAIFIAVFTSAAFATTFSHYTRPYGLIGGISFGGATVVVLGIDCFSRAGLKEFWAYLWNLNNNLFPVGATTYPMTRGMKVEIAAIVIICLAGVVSQMKLWTVIKERREQRASERLQGEQAIECEEENVGRKIEHATAKNRNQWEAVYGNKEGANSASGSACDSGVGDMDSQNKGPMSEVTSVRKSDEEIDMSQLRSPKTAISAGILTMNSGQESGPVTIRVARDMDIPQLLDDTGKPINMDPNDRSFAAVPGSTQMSLESEKIWVIGTDGKARLESRTSKRDSKRESGSMAPEVIPLPFKVPEGDVEDDSSSVAAFADDDEAVGKRQSKHLSVGSMLVRKLSGRSAKSHRDSKNFTSGEGLSTDDLVIPRGIEDELASSIAATIDGLSSDGAMSSLRSSLDHVPDTAESARPDDSPIPSPTEDQTMSKEPVFEDGQLLNKPRENDGTRPMSAATVGTDILEPASEQEASTSQQAETAAQKSSLTSSTDPETESEPLKDDGGSGAPDKTVPSVPSAKESKQASITKDRLPPQQSRVVMSYRTNEWAKHLSSADAPELDELKMAQYPIAAVTKAEIAAPVNVEELQQTAENATPRLAIKSASQMSDHGPLAVARATSSLSKAPPQVGPPRDSLHASQLRDQGLARSASQLSINSQVSPRGFRSSSSPHIPQQIVESPIEGEFSSTSPTTQSNSRFSNPNAAFRRSSTLIGQRESILRSKPSNLANQATPGSTFELSRSNSRATSDAGSLYQYPNTNAAVQEDDNMSLSARRELIRQSSFIQPDQAFNQPALYESHQPKRQSSAPGAMEREQMLASWRASVQEDLKSTATPRNTIERSRSALWQERQAEEQKKTMEERRKGEQSRKFDDRMRRGDMLSAHREALRKMQASANKRA</sequence>
<dbReference type="PANTHER" id="PTHR39469">
    <property type="entry name" value="CHROMOSOME 1, WHOLE GENOME SHOTGUN SEQUENCE"/>
    <property type="match status" value="1"/>
</dbReference>
<keyword evidence="3 6" id="KW-1133">Transmembrane helix</keyword>
<keyword evidence="10" id="KW-1185">Reference proteome</keyword>
<dbReference type="EMBL" id="FJUX01000042">
    <property type="protein sequence ID" value="CZS99921.1"/>
    <property type="molecule type" value="Genomic_DNA"/>
</dbReference>
<reference evidence="10" key="1">
    <citation type="submission" date="2016-03" db="EMBL/GenBank/DDBJ databases">
        <authorList>
            <person name="Guldener U."/>
        </authorList>
    </citation>
    <scope>NUCLEOTIDE SEQUENCE [LARGE SCALE GENOMIC DNA]</scope>
    <source>
        <strain evidence="10">04CH-RAC-A.6.1</strain>
    </source>
</reference>
<feature type="region of interest" description="Disordered" evidence="5">
    <location>
        <begin position="836"/>
        <end position="991"/>
    </location>
</feature>
<evidence type="ECO:0000313" key="9">
    <source>
        <dbReference type="EMBL" id="CZS99921.1"/>
    </source>
</evidence>
<feature type="compositionally biased region" description="Basic and acidic residues" evidence="5">
    <location>
        <begin position="1088"/>
        <end position="1127"/>
    </location>
</feature>
<feature type="transmembrane region" description="Helical" evidence="6">
    <location>
        <begin position="192"/>
        <end position="211"/>
    </location>
</feature>
<feature type="transmembrane region" description="Helical" evidence="6">
    <location>
        <begin position="134"/>
        <end position="152"/>
    </location>
</feature>
<feature type="transmembrane region" description="Helical" evidence="6">
    <location>
        <begin position="272"/>
        <end position="295"/>
    </location>
</feature>
<dbReference type="InterPro" id="IPR025256">
    <property type="entry name" value="TM7S3/TM198-like_dom"/>
</dbReference>
<gene>
    <name evidence="9" type="ORF">RAG0_08183</name>
</gene>
<evidence type="ECO:0000256" key="2">
    <source>
        <dbReference type="ARBA" id="ARBA00022692"/>
    </source>
</evidence>
<evidence type="ECO:0000256" key="1">
    <source>
        <dbReference type="ARBA" id="ARBA00004141"/>
    </source>
</evidence>
<feature type="region of interest" description="Disordered" evidence="5">
    <location>
        <begin position="1063"/>
        <end position="1137"/>
    </location>
</feature>
<evidence type="ECO:0000256" key="5">
    <source>
        <dbReference type="SAM" id="MobiDB-lite"/>
    </source>
</evidence>
<keyword evidence="2 6" id="KW-0812">Transmembrane</keyword>
<evidence type="ECO:0000256" key="7">
    <source>
        <dbReference type="SAM" id="SignalP"/>
    </source>
</evidence>
<feature type="compositionally biased region" description="Polar residues" evidence="5">
    <location>
        <begin position="925"/>
        <end position="952"/>
    </location>
</feature>
<feature type="compositionally biased region" description="Basic and acidic residues" evidence="5">
    <location>
        <begin position="644"/>
        <end position="659"/>
    </location>
</feature>
<feature type="compositionally biased region" description="Polar residues" evidence="5">
    <location>
        <begin position="33"/>
        <end position="61"/>
    </location>
</feature>
<comment type="subcellular location">
    <subcellularLocation>
        <location evidence="1">Membrane</location>
        <topology evidence="1">Multi-pass membrane protein</topology>
    </subcellularLocation>
</comment>
<feature type="region of interest" description="Disordered" evidence="5">
    <location>
        <begin position="518"/>
        <end position="552"/>
    </location>
</feature>
<keyword evidence="4 6" id="KW-0472">Membrane</keyword>
<evidence type="ECO:0000256" key="4">
    <source>
        <dbReference type="ARBA" id="ARBA00023136"/>
    </source>
</evidence>
<dbReference type="AlphaFoldDB" id="A0A1E1KPJ3"/>
<keyword evidence="7" id="KW-0732">Signal</keyword>
<proteinExistence type="predicted"/>
<name>A0A1E1KPJ3_9HELO</name>
<protein>
    <recommendedName>
        <fullName evidence="8">TM7S3/TM198-like domain-containing protein</fullName>
    </recommendedName>
</protein>
<feature type="compositionally biased region" description="Polar residues" evidence="5">
    <location>
        <begin position="414"/>
        <end position="425"/>
    </location>
</feature>
<feature type="compositionally biased region" description="Polar residues" evidence="5">
    <location>
        <begin position="889"/>
        <end position="912"/>
    </location>
</feature>
<evidence type="ECO:0000256" key="6">
    <source>
        <dbReference type="SAM" id="Phobius"/>
    </source>
</evidence>
<evidence type="ECO:0000313" key="10">
    <source>
        <dbReference type="Proteomes" id="UP000178912"/>
    </source>
</evidence>
<feature type="compositionally biased region" description="Low complexity" evidence="5">
    <location>
        <begin position="708"/>
        <end position="727"/>
    </location>
</feature>
<evidence type="ECO:0000256" key="3">
    <source>
        <dbReference type="ARBA" id="ARBA00022989"/>
    </source>
</evidence>
<feature type="compositionally biased region" description="Basic and acidic residues" evidence="5">
    <location>
        <begin position="518"/>
        <end position="532"/>
    </location>
</feature>
<feature type="region of interest" description="Disordered" evidence="5">
    <location>
        <begin position="399"/>
        <end position="437"/>
    </location>
</feature>
<feature type="chain" id="PRO_5009446205" description="TM7S3/TM198-like domain-containing protein" evidence="7">
    <location>
        <begin position="25"/>
        <end position="1137"/>
    </location>
</feature>
<accession>A0A1E1KPJ3</accession>
<evidence type="ECO:0000259" key="8">
    <source>
        <dbReference type="Pfam" id="PF13886"/>
    </source>
</evidence>
<dbReference type="PANTHER" id="PTHR39469:SF1">
    <property type="entry name" value="DUF4203 DOMAIN-CONTAINING PROTEIN"/>
    <property type="match status" value="1"/>
</dbReference>
<dbReference type="GO" id="GO:0016020">
    <property type="term" value="C:membrane"/>
    <property type="evidence" value="ECO:0007669"/>
    <property type="project" value="UniProtKB-SubCell"/>
</dbReference>
<feature type="transmembrane region" description="Helical" evidence="6">
    <location>
        <begin position="159"/>
        <end position="180"/>
    </location>
</feature>
<feature type="transmembrane region" description="Helical" evidence="6">
    <location>
        <begin position="218"/>
        <end position="235"/>
    </location>
</feature>
<dbReference type="Pfam" id="PF13886">
    <property type="entry name" value="TM7S3_TM198"/>
    <property type="match status" value="1"/>
</dbReference>
<feature type="region of interest" description="Disordered" evidence="5">
    <location>
        <begin position="633"/>
        <end position="780"/>
    </location>
</feature>
<feature type="transmembrane region" description="Helical" evidence="6">
    <location>
        <begin position="327"/>
        <end position="345"/>
    </location>
</feature>
<dbReference type="OrthoDB" id="102260at2759"/>
<feature type="compositionally biased region" description="Basic and acidic residues" evidence="5">
    <location>
        <begin position="761"/>
        <end position="773"/>
    </location>
</feature>
<dbReference type="Proteomes" id="UP000178912">
    <property type="component" value="Unassembled WGS sequence"/>
</dbReference>
<organism evidence="9 10">
    <name type="scientific">Rhynchosporium agropyri</name>
    <dbReference type="NCBI Taxonomy" id="914238"/>
    <lineage>
        <taxon>Eukaryota</taxon>
        <taxon>Fungi</taxon>
        <taxon>Dikarya</taxon>
        <taxon>Ascomycota</taxon>
        <taxon>Pezizomycotina</taxon>
        <taxon>Leotiomycetes</taxon>
        <taxon>Helotiales</taxon>
        <taxon>Ploettnerulaceae</taxon>
        <taxon>Rhynchosporium</taxon>
    </lineage>
</organism>
<feature type="signal peptide" evidence="7">
    <location>
        <begin position="1"/>
        <end position="24"/>
    </location>
</feature>
<feature type="region of interest" description="Disordered" evidence="5">
    <location>
        <begin position="30"/>
        <end position="61"/>
    </location>
</feature>
<feature type="region of interest" description="Disordered" evidence="5">
    <location>
        <begin position="587"/>
        <end position="608"/>
    </location>
</feature>